<dbReference type="PRINTS" id="PR00463">
    <property type="entry name" value="EP450I"/>
</dbReference>
<comment type="catalytic activity">
    <reaction evidence="14">
        <text>an organic molecule + reduced [NADPH--hemoprotein reductase] + O2 = an alcohol + oxidized [NADPH--hemoprotein reductase] + H2O + H(+)</text>
        <dbReference type="Rhea" id="RHEA:17149"/>
        <dbReference type="Rhea" id="RHEA-COMP:11964"/>
        <dbReference type="Rhea" id="RHEA-COMP:11965"/>
        <dbReference type="ChEBI" id="CHEBI:15377"/>
        <dbReference type="ChEBI" id="CHEBI:15378"/>
        <dbReference type="ChEBI" id="CHEBI:15379"/>
        <dbReference type="ChEBI" id="CHEBI:30879"/>
        <dbReference type="ChEBI" id="CHEBI:57618"/>
        <dbReference type="ChEBI" id="CHEBI:58210"/>
        <dbReference type="ChEBI" id="CHEBI:142491"/>
        <dbReference type="EC" id="1.14.14.1"/>
    </reaction>
</comment>
<keyword evidence="12 16" id="KW-0503">Monooxygenase</keyword>
<keyword evidence="10 16" id="KW-0560">Oxidoreductase</keyword>
<reference evidence="18" key="2">
    <citation type="submission" date="2013-05" db="EMBL/GenBank/DDBJ databases">
        <authorList>
            <person name="Carter J.-M."/>
            <person name="Baker S.C."/>
            <person name="Pink R."/>
            <person name="Carter D.R.F."/>
            <person name="Collins A."/>
            <person name="Tomlin J."/>
            <person name="Gibbs M."/>
            <person name="Breuker C.J."/>
        </authorList>
    </citation>
    <scope>NUCLEOTIDE SEQUENCE</scope>
    <source>
        <tissue evidence="18">Ovary</tissue>
    </source>
</reference>
<dbReference type="GO" id="GO:0016712">
    <property type="term" value="F:oxidoreductase activity, acting on paired donors, with incorporation or reduction of molecular oxygen, reduced flavin or flavoprotein as one donor, and incorporation of one atom of oxygen"/>
    <property type="evidence" value="ECO:0007669"/>
    <property type="project" value="UniProtKB-EC"/>
</dbReference>
<dbReference type="CDD" id="cd11056">
    <property type="entry name" value="CYP6-like"/>
    <property type="match status" value="1"/>
</dbReference>
<evidence type="ECO:0000256" key="14">
    <source>
        <dbReference type="ARBA" id="ARBA00047827"/>
    </source>
</evidence>
<feature type="transmembrane region" description="Helical" evidence="17">
    <location>
        <begin position="266"/>
        <end position="289"/>
    </location>
</feature>
<dbReference type="SUPFAM" id="SSF48264">
    <property type="entry name" value="Cytochrome P450"/>
    <property type="match status" value="1"/>
</dbReference>
<dbReference type="AlphaFoldDB" id="S4PX66"/>
<comment type="subcellular location">
    <subcellularLocation>
        <location evidence="3">Endoplasmic reticulum membrane</location>
        <topology evidence="3">Peripheral membrane protein</topology>
    </subcellularLocation>
    <subcellularLocation>
        <location evidence="2">Microsome membrane</location>
        <topology evidence="2">Peripheral membrane protein</topology>
    </subcellularLocation>
</comment>
<dbReference type="EMBL" id="GAIX01005573">
    <property type="protein sequence ID" value="JAA86987.1"/>
    <property type="molecule type" value="Transcribed_RNA"/>
</dbReference>
<evidence type="ECO:0000256" key="7">
    <source>
        <dbReference type="ARBA" id="ARBA00022723"/>
    </source>
</evidence>
<dbReference type="PRINTS" id="PR00385">
    <property type="entry name" value="P450"/>
</dbReference>
<comment type="similarity">
    <text evidence="4 16">Belongs to the cytochrome P450 family.</text>
</comment>
<evidence type="ECO:0000256" key="17">
    <source>
        <dbReference type="SAM" id="Phobius"/>
    </source>
</evidence>
<evidence type="ECO:0000256" key="16">
    <source>
        <dbReference type="RuleBase" id="RU000461"/>
    </source>
</evidence>
<dbReference type="PANTHER" id="PTHR24292">
    <property type="entry name" value="CYTOCHROME P450"/>
    <property type="match status" value="1"/>
</dbReference>
<reference evidence="18" key="1">
    <citation type="journal article" date="2013" name="BMC Genomics">
        <title>Unscrambling butterfly oogenesis.</title>
        <authorList>
            <person name="Carter J.M."/>
            <person name="Baker S.C."/>
            <person name="Pink R."/>
            <person name="Carter D.R."/>
            <person name="Collins A."/>
            <person name="Tomlin J."/>
            <person name="Gibbs M."/>
            <person name="Breuker C.J."/>
        </authorList>
    </citation>
    <scope>NUCLEOTIDE SEQUENCE</scope>
    <source>
        <tissue evidence="18">Ovary</tissue>
    </source>
</reference>
<evidence type="ECO:0000256" key="13">
    <source>
        <dbReference type="ARBA" id="ARBA00023136"/>
    </source>
</evidence>
<keyword evidence="9" id="KW-0492">Microsome</keyword>
<evidence type="ECO:0000256" key="9">
    <source>
        <dbReference type="ARBA" id="ARBA00022848"/>
    </source>
</evidence>
<evidence type="ECO:0000256" key="8">
    <source>
        <dbReference type="ARBA" id="ARBA00022824"/>
    </source>
</evidence>
<accession>S4PX66</accession>
<evidence type="ECO:0000256" key="10">
    <source>
        <dbReference type="ARBA" id="ARBA00023002"/>
    </source>
</evidence>
<name>S4PX66_9NEOP</name>
<evidence type="ECO:0000256" key="2">
    <source>
        <dbReference type="ARBA" id="ARBA00004174"/>
    </source>
</evidence>
<evidence type="ECO:0000256" key="4">
    <source>
        <dbReference type="ARBA" id="ARBA00010617"/>
    </source>
</evidence>
<keyword evidence="8" id="KW-0256">Endoplasmic reticulum</keyword>
<keyword evidence="6 15" id="KW-0349">Heme</keyword>
<dbReference type="InterPro" id="IPR001128">
    <property type="entry name" value="Cyt_P450"/>
</dbReference>
<dbReference type="InterPro" id="IPR050476">
    <property type="entry name" value="Insect_CytP450_Detox"/>
</dbReference>
<keyword evidence="17" id="KW-1133">Transmembrane helix</keyword>
<evidence type="ECO:0000256" key="11">
    <source>
        <dbReference type="ARBA" id="ARBA00023004"/>
    </source>
</evidence>
<evidence type="ECO:0000256" key="3">
    <source>
        <dbReference type="ARBA" id="ARBA00004406"/>
    </source>
</evidence>
<dbReference type="EC" id="1.14.14.1" evidence="5"/>
<evidence type="ECO:0000256" key="15">
    <source>
        <dbReference type="PIRSR" id="PIRSR602401-1"/>
    </source>
</evidence>
<dbReference type="PANTHER" id="PTHR24292:SF54">
    <property type="entry name" value="CYP9F3-RELATED"/>
    <property type="match status" value="1"/>
</dbReference>
<evidence type="ECO:0000256" key="1">
    <source>
        <dbReference type="ARBA" id="ARBA00001971"/>
    </source>
</evidence>
<evidence type="ECO:0000313" key="18">
    <source>
        <dbReference type="EMBL" id="JAA86987.1"/>
    </source>
</evidence>
<organism evidence="18">
    <name type="scientific">Pararge aegeria</name>
    <name type="common">speckled wood butterfly</name>
    <dbReference type="NCBI Taxonomy" id="116150"/>
    <lineage>
        <taxon>Eukaryota</taxon>
        <taxon>Metazoa</taxon>
        <taxon>Ecdysozoa</taxon>
        <taxon>Arthropoda</taxon>
        <taxon>Hexapoda</taxon>
        <taxon>Insecta</taxon>
        <taxon>Pterygota</taxon>
        <taxon>Neoptera</taxon>
        <taxon>Endopterygota</taxon>
        <taxon>Lepidoptera</taxon>
        <taxon>Glossata</taxon>
        <taxon>Ditrysia</taxon>
        <taxon>Papilionoidea</taxon>
        <taxon>Nymphalidae</taxon>
        <taxon>Satyrinae</taxon>
        <taxon>Satyrini</taxon>
        <taxon>Parargina</taxon>
        <taxon>Pararge</taxon>
    </lineage>
</organism>
<evidence type="ECO:0000256" key="12">
    <source>
        <dbReference type="ARBA" id="ARBA00023033"/>
    </source>
</evidence>
<protein>
    <recommendedName>
        <fullName evidence="5">unspecific monooxygenase</fullName>
        <ecNumber evidence="5">1.14.14.1</ecNumber>
    </recommendedName>
</protein>
<keyword evidence="13 17" id="KW-0472">Membrane</keyword>
<evidence type="ECO:0000256" key="6">
    <source>
        <dbReference type="ARBA" id="ARBA00022617"/>
    </source>
</evidence>
<comment type="cofactor">
    <cofactor evidence="1 15">
        <name>heme</name>
        <dbReference type="ChEBI" id="CHEBI:30413"/>
    </cofactor>
</comment>
<keyword evidence="11 15" id="KW-0408">Iron</keyword>
<dbReference type="Pfam" id="PF00067">
    <property type="entry name" value="p450"/>
    <property type="match status" value="1"/>
</dbReference>
<feature type="transmembrane region" description="Helical" evidence="17">
    <location>
        <begin position="184"/>
        <end position="204"/>
    </location>
</feature>
<dbReference type="InterPro" id="IPR036396">
    <property type="entry name" value="Cyt_P450_sf"/>
</dbReference>
<dbReference type="GO" id="GO:0005789">
    <property type="term" value="C:endoplasmic reticulum membrane"/>
    <property type="evidence" value="ECO:0007669"/>
    <property type="project" value="UniProtKB-SubCell"/>
</dbReference>
<sequence>MKPTIFFGNLLVRLSGKKSFIMFQLDTYKYFKGERFGGIFEGRRPVLYILDPELIKAITIRDSDHFCDRAILPTNEPKYINRSILHLRGAEWKVVRSLVRPAFSSARLKNMFPLIQQCTSQLVGFLDKYNNSDVEIKDVMVHLTLEITGVCAFGISTDSLRDENAEFKKVAMDFNKMSVPKRMLIFSILLFAPILLKYMNVSFFNYEANKKLVSILRKTRAERVSTGTRRNDFLQLLIDASVTEEEDIVNTKTERHLDDDTVDAQALIFLIAGFETTSTLLSFAIYQMAIQPEIQNKLRDHIMEITKGEELSYDHLVQLDYLDAFVSETLRMYPPVARIDRKCTKPYTLPGSSVHLQVNDFVAIPAYGIHMDPEIYPEPEKFKPERFTREGKNEVPSHLFLAFGAGPRNCIGARFAMVIAKATIVTLVRNYKFSMCSKTEVPITFHKKAFLLTAENGVWVRVEKI</sequence>
<proteinExistence type="inferred from homology"/>
<dbReference type="Gene3D" id="1.10.630.10">
    <property type="entry name" value="Cytochrome P450"/>
    <property type="match status" value="1"/>
</dbReference>
<dbReference type="GO" id="GO:0020037">
    <property type="term" value="F:heme binding"/>
    <property type="evidence" value="ECO:0007669"/>
    <property type="project" value="InterPro"/>
</dbReference>
<dbReference type="PROSITE" id="PS00086">
    <property type="entry name" value="CYTOCHROME_P450"/>
    <property type="match status" value="1"/>
</dbReference>
<keyword evidence="7 15" id="KW-0479">Metal-binding</keyword>
<evidence type="ECO:0000256" key="5">
    <source>
        <dbReference type="ARBA" id="ARBA00012109"/>
    </source>
</evidence>
<dbReference type="InterPro" id="IPR002401">
    <property type="entry name" value="Cyt_P450_E_grp-I"/>
</dbReference>
<feature type="binding site" description="axial binding residue" evidence="15">
    <location>
        <position position="410"/>
    </location>
    <ligand>
        <name>heme</name>
        <dbReference type="ChEBI" id="CHEBI:30413"/>
    </ligand>
    <ligandPart>
        <name>Fe</name>
        <dbReference type="ChEBI" id="CHEBI:18248"/>
    </ligandPart>
</feature>
<dbReference type="InterPro" id="IPR017972">
    <property type="entry name" value="Cyt_P450_CS"/>
</dbReference>
<dbReference type="FunFam" id="1.10.630.10:FF:000042">
    <property type="entry name" value="Cytochrome P450"/>
    <property type="match status" value="1"/>
</dbReference>
<keyword evidence="17" id="KW-0812">Transmembrane</keyword>
<dbReference type="GO" id="GO:0005506">
    <property type="term" value="F:iron ion binding"/>
    <property type="evidence" value="ECO:0007669"/>
    <property type="project" value="InterPro"/>
</dbReference>